<keyword evidence="1" id="KW-1133">Transmembrane helix</keyword>
<reference evidence="2 3" key="1">
    <citation type="journal article" date="2014" name="Genome Announc.">
        <title>Draft Genome Sequence of Amycolatopsis lurida NRRL 2430, Producer of the Glycopeptide Family Antibiotic Ristocetin.</title>
        <authorList>
            <person name="Kwun M.J."/>
            <person name="Hong H.J."/>
        </authorList>
    </citation>
    <scope>NUCLEOTIDE SEQUENCE [LARGE SCALE GENOMIC DNA]</scope>
    <source>
        <strain evidence="2 3">NRRL 2430</strain>
    </source>
</reference>
<keyword evidence="3" id="KW-1185">Reference proteome</keyword>
<protein>
    <submittedName>
        <fullName evidence="2">Uncharacterized protein</fullName>
    </submittedName>
</protein>
<accession>A0A2P2FXZ2</accession>
<gene>
    <name evidence="2" type="ORF">BB31_09505</name>
</gene>
<evidence type="ECO:0000313" key="3">
    <source>
        <dbReference type="Proteomes" id="UP000256220"/>
    </source>
</evidence>
<proteinExistence type="predicted"/>
<evidence type="ECO:0000313" key="2">
    <source>
        <dbReference type="EMBL" id="KFU81596.1"/>
    </source>
</evidence>
<organism evidence="2 3">
    <name type="scientific">Amycolatopsis lurida NRRL 2430</name>
    <dbReference type="NCBI Taxonomy" id="1460371"/>
    <lineage>
        <taxon>Bacteria</taxon>
        <taxon>Bacillati</taxon>
        <taxon>Actinomycetota</taxon>
        <taxon>Actinomycetes</taxon>
        <taxon>Pseudonocardiales</taxon>
        <taxon>Pseudonocardiaceae</taxon>
        <taxon>Amycolatopsis</taxon>
    </lineage>
</organism>
<feature type="transmembrane region" description="Helical" evidence="1">
    <location>
        <begin position="168"/>
        <end position="188"/>
    </location>
</feature>
<keyword evidence="1" id="KW-0472">Membrane</keyword>
<feature type="transmembrane region" description="Helical" evidence="1">
    <location>
        <begin position="194"/>
        <end position="216"/>
    </location>
</feature>
<keyword evidence="1" id="KW-0812">Transmembrane</keyword>
<sequence length="297" mass="33508">MYLSQQGIQPVSLGVDWACRLGSLRYLHFDGRPVVHVSPSIWAMDPQVIRQMAADRRYIEIPPSDPSLLSFQYAPDSFPGRLYDHWQPKPDPAGQRALLRRIRGENEVWLSLRHVRLARRYVAELAHQNGMVITRELATSADRLLLLQRDPAAPPRHRSGFYPGSPQFPLFTGVIAVLLCGVLVLVGKLTPHEWLFYLGVALLLPGIVAAALWIHLVPRSTRVGWLANRFTAEDPAVHVNTIVSGLDPELAAQLAAGFGYFYTAWRRGKYEWQNEIVFVRGTRMNERSSDSGTVERP</sequence>
<dbReference type="AlphaFoldDB" id="A0A2P2FXZ2"/>
<dbReference type="Proteomes" id="UP000256220">
    <property type="component" value="Unassembled WGS sequence"/>
</dbReference>
<dbReference type="EMBL" id="JFBM01000006">
    <property type="protein sequence ID" value="KFU81596.1"/>
    <property type="molecule type" value="Genomic_DNA"/>
</dbReference>
<evidence type="ECO:0000256" key="1">
    <source>
        <dbReference type="SAM" id="Phobius"/>
    </source>
</evidence>
<comment type="caution">
    <text evidence="2">The sequence shown here is derived from an EMBL/GenBank/DDBJ whole genome shotgun (WGS) entry which is preliminary data.</text>
</comment>
<name>A0A2P2FXZ2_AMYLU</name>
<dbReference type="RefSeq" id="WP_034308448.1">
    <property type="nucleotide sequence ID" value="NZ_JFBM01000006.1"/>
</dbReference>